<dbReference type="PANTHER" id="PTHR12526">
    <property type="entry name" value="GLYCOSYLTRANSFERASE"/>
    <property type="match status" value="1"/>
</dbReference>
<dbReference type="Proteomes" id="UP000190230">
    <property type="component" value="Unassembled WGS sequence"/>
</dbReference>
<feature type="region of interest" description="Disordered" evidence="1">
    <location>
        <begin position="106"/>
        <end position="224"/>
    </location>
</feature>
<keyword evidence="4" id="KW-1185">Reference proteome</keyword>
<dbReference type="EMBL" id="FUYY01000003">
    <property type="protein sequence ID" value="SKB60466.1"/>
    <property type="molecule type" value="Genomic_DNA"/>
</dbReference>
<feature type="compositionally biased region" description="Polar residues" evidence="1">
    <location>
        <begin position="135"/>
        <end position="166"/>
    </location>
</feature>
<name>A0A1T5CM93_9FLAO</name>
<proteinExistence type="predicted"/>
<evidence type="ECO:0000259" key="2">
    <source>
        <dbReference type="Pfam" id="PF13439"/>
    </source>
</evidence>
<dbReference type="RefSeq" id="WP_079720905.1">
    <property type="nucleotide sequence ID" value="NZ_FUYY01000003.1"/>
</dbReference>
<feature type="compositionally biased region" description="Basic and acidic residues" evidence="1">
    <location>
        <begin position="120"/>
        <end position="133"/>
    </location>
</feature>
<dbReference type="Pfam" id="PF13692">
    <property type="entry name" value="Glyco_trans_1_4"/>
    <property type="match status" value="1"/>
</dbReference>
<feature type="compositionally biased region" description="Polar residues" evidence="1">
    <location>
        <begin position="110"/>
        <end position="119"/>
    </location>
</feature>
<evidence type="ECO:0000313" key="3">
    <source>
        <dbReference type="EMBL" id="SKB60466.1"/>
    </source>
</evidence>
<protein>
    <submittedName>
        <fullName evidence="3">Glycosyltransferase involved in cell wall bisynthesis</fullName>
    </submittedName>
</protein>
<evidence type="ECO:0000256" key="1">
    <source>
        <dbReference type="SAM" id="MobiDB-lite"/>
    </source>
</evidence>
<sequence length="587" mass="66630">MREFLAFQELLILSFFARPKNETKKGALCRGVFLATGPKNRPSVPKFFPWFQKFFTVPMCYTYKRDKKIASLGSVKISKYFKEKKPDYGALAPDNSRIRIFKPQHAFTRASASPSTTHNGEPRTESREPKIHNPELTTENSQPATDNPKQQTPNNKPVTANPQLTTENREPRTENSQLKTDNPQLTTDSTKQQTPNNKPRTDNPQPKTHNQPLTTENSELTTDNNKQLRVLQLIDTLKPGGAERMAVNLANSLVAEKETSYLCCTRDEGLLKKELGEGVGYLFLNKKNSLDLQAFLKLKGFLKKEDIELVHAHGTSWFWGVLLKLSGLKIKLVWHDHYGESEYLEQRNIRLLKPLSRYFDGIISVNNDLKAWAVKRLKCRAVIQLNNFIMVSYSGNSREVLKGSSSDFKIVCVANLRAQKDHLNLLEAFEKLNIKGVSLHLIGADPDTVYSKKVREEIKKSEKEIYYYDNFFQVSRPLREAHLGVLSSRSEGLPLALLEYALAGLPVVYTDVGQCKEVTAGNALGVPADNSDALAAAIKKYYLNSEVRKQDARCLQNRIKKLYSKEETLPLLLKFYNNLIIDNGRHK</sequence>
<dbReference type="Gene3D" id="3.40.50.2000">
    <property type="entry name" value="Glycogen Phosphorylase B"/>
    <property type="match status" value="2"/>
</dbReference>
<gene>
    <name evidence="3" type="ORF">SAMN05660776_2041</name>
</gene>
<reference evidence="4" key="1">
    <citation type="submission" date="2017-02" db="EMBL/GenBank/DDBJ databases">
        <authorList>
            <person name="Varghese N."/>
            <person name="Submissions S."/>
        </authorList>
    </citation>
    <scope>NUCLEOTIDE SEQUENCE [LARGE SCALE GENOMIC DNA]</scope>
    <source>
        <strain evidence="4">DSM 23405</strain>
    </source>
</reference>
<feature type="compositionally biased region" description="Polar residues" evidence="1">
    <location>
        <begin position="174"/>
        <end position="224"/>
    </location>
</feature>
<dbReference type="GO" id="GO:0016757">
    <property type="term" value="F:glycosyltransferase activity"/>
    <property type="evidence" value="ECO:0007669"/>
    <property type="project" value="UniProtKB-ARBA"/>
</dbReference>
<dbReference type="STRING" id="241145.SAMN05660776_2041"/>
<keyword evidence="3" id="KW-0808">Transferase</keyword>
<dbReference type="AlphaFoldDB" id="A0A1T5CM93"/>
<dbReference type="InterPro" id="IPR028098">
    <property type="entry name" value="Glyco_trans_4-like_N"/>
</dbReference>
<organism evidence="3 4">
    <name type="scientific">Salegentibacter holothuriorum</name>
    <dbReference type="NCBI Taxonomy" id="241145"/>
    <lineage>
        <taxon>Bacteria</taxon>
        <taxon>Pseudomonadati</taxon>
        <taxon>Bacteroidota</taxon>
        <taxon>Flavobacteriia</taxon>
        <taxon>Flavobacteriales</taxon>
        <taxon>Flavobacteriaceae</taxon>
        <taxon>Salegentibacter</taxon>
    </lineage>
</organism>
<dbReference type="SUPFAM" id="SSF53756">
    <property type="entry name" value="UDP-Glycosyltransferase/glycogen phosphorylase"/>
    <property type="match status" value="1"/>
</dbReference>
<evidence type="ECO:0000313" key="4">
    <source>
        <dbReference type="Proteomes" id="UP000190230"/>
    </source>
</evidence>
<dbReference type="Pfam" id="PF13439">
    <property type="entry name" value="Glyco_transf_4"/>
    <property type="match status" value="1"/>
</dbReference>
<accession>A0A1T5CM93</accession>
<feature type="domain" description="Glycosyltransferase subfamily 4-like N-terminal" evidence="2">
    <location>
        <begin position="239"/>
        <end position="380"/>
    </location>
</feature>